<reference evidence="2 3" key="1">
    <citation type="journal article" date="2004" name="Int. J. Syst. Evol. Microbiol.">
        <title>Kaistella koreensis gen. nov., sp. nov., a novel member of the Chryseobacterium-Bergeyella-Riemerella branch.</title>
        <authorList>
            <person name="Kim M.K."/>
            <person name="Im W.T."/>
            <person name="Shin Y.K."/>
            <person name="Lim J.H."/>
            <person name="Kim S.H."/>
            <person name="Lee B.C."/>
            <person name="Park M.Y."/>
            <person name="Lee K.Y."/>
            <person name="Lee S.T."/>
        </authorList>
    </citation>
    <scope>NUCLEOTIDE SEQUENCE [LARGE SCALE GENOMIC DNA]</scope>
    <source>
        <strain evidence="2 3">CCUG 49689</strain>
    </source>
</reference>
<dbReference type="STRING" id="1304281.ACM44_03725"/>
<dbReference type="SUPFAM" id="SSF53335">
    <property type="entry name" value="S-adenosyl-L-methionine-dependent methyltransferases"/>
    <property type="match status" value="1"/>
</dbReference>
<organism evidence="2 3">
    <name type="scientific">Chryseobacterium koreense CCUG 49689</name>
    <dbReference type="NCBI Taxonomy" id="1304281"/>
    <lineage>
        <taxon>Bacteria</taxon>
        <taxon>Pseudomonadati</taxon>
        <taxon>Bacteroidota</taxon>
        <taxon>Flavobacteriia</taxon>
        <taxon>Flavobacteriales</taxon>
        <taxon>Weeksellaceae</taxon>
        <taxon>Chryseobacterium group</taxon>
        <taxon>Chryseobacterium</taxon>
    </lineage>
</organism>
<dbReference type="RefSeq" id="WP_048498759.1">
    <property type="nucleotide sequence ID" value="NZ_LFNG01000004.1"/>
</dbReference>
<protein>
    <recommendedName>
        <fullName evidence="1">Methyltransferase FkbM domain-containing protein</fullName>
    </recommendedName>
</protein>
<name>A0A0J7J247_9FLAO</name>
<dbReference type="OrthoDB" id="9812600at2"/>
<dbReference type="InterPro" id="IPR006342">
    <property type="entry name" value="FkbM_mtfrase"/>
</dbReference>
<dbReference type="PANTHER" id="PTHR34203">
    <property type="entry name" value="METHYLTRANSFERASE, FKBM FAMILY PROTEIN"/>
    <property type="match status" value="1"/>
</dbReference>
<dbReference type="Pfam" id="PF05050">
    <property type="entry name" value="Methyltransf_21"/>
    <property type="match status" value="1"/>
</dbReference>
<dbReference type="Gene3D" id="3.40.50.150">
    <property type="entry name" value="Vaccinia Virus protein VP39"/>
    <property type="match status" value="1"/>
</dbReference>
<keyword evidence="3" id="KW-1185">Reference proteome</keyword>
<sequence>MNLLRSIKSILFQEGVSSFIKRKRNKTFLDNRTLFTMNYEGRKVKIFLNKKFGYVDQYIFDQGIYEKDIIRKIREHLSPEKTMLDIGGNIGQHSLLLAPYCKKIYAFEPIPAIYSEFKQSISANRYENIELHNTAISDENSEKTIYFSSKNAGSSSFLSILAENRTPIKVHTSKIADIISNDVKVDVVKIDVEGFEAKVILGNRDFFVKNRPIIFLEFCPSNIDTEGTFKAKDLVSFFIENQYEIESQRLDKILSFKRPEEIYETDNWICIPK</sequence>
<dbReference type="InterPro" id="IPR029063">
    <property type="entry name" value="SAM-dependent_MTases_sf"/>
</dbReference>
<feature type="domain" description="Methyltransferase FkbM" evidence="1">
    <location>
        <begin position="85"/>
        <end position="244"/>
    </location>
</feature>
<dbReference type="InterPro" id="IPR052514">
    <property type="entry name" value="SAM-dependent_MTase"/>
</dbReference>
<proteinExistence type="predicted"/>
<evidence type="ECO:0000313" key="2">
    <source>
        <dbReference type="EMBL" id="KMQ72131.1"/>
    </source>
</evidence>
<dbReference type="EMBL" id="LFNG01000004">
    <property type="protein sequence ID" value="KMQ72131.1"/>
    <property type="molecule type" value="Genomic_DNA"/>
</dbReference>
<accession>A0A0J7J247</accession>
<dbReference type="AlphaFoldDB" id="A0A0J7J247"/>
<gene>
    <name evidence="2" type="ORF">ACM44_03725</name>
</gene>
<dbReference type="Proteomes" id="UP000035900">
    <property type="component" value="Unassembled WGS sequence"/>
</dbReference>
<evidence type="ECO:0000259" key="1">
    <source>
        <dbReference type="Pfam" id="PF05050"/>
    </source>
</evidence>
<dbReference type="PANTHER" id="PTHR34203:SF15">
    <property type="entry name" value="SLL1173 PROTEIN"/>
    <property type="match status" value="1"/>
</dbReference>
<dbReference type="PATRIC" id="fig|1304281.5.peg.804"/>
<comment type="caution">
    <text evidence="2">The sequence shown here is derived from an EMBL/GenBank/DDBJ whole genome shotgun (WGS) entry which is preliminary data.</text>
</comment>
<evidence type="ECO:0000313" key="3">
    <source>
        <dbReference type="Proteomes" id="UP000035900"/>
    </source>
</evidence>
<dbReference type="NCBIfam" id="TIGR01444">
    <property type="entry name" value="fkbM_fam"/>
    <property type="match status" value="1"/>
</dbReference>